<feature type="transmembrane region" description="Helical" evidence="1">
    <location>
        <begin position="97"/>
        <end position="116"/>
    </location>
</feature>
<comment type="caution">
    <text evidence="2">The sequence shown here is derived from an EMBL/GenBank/DDBJ whole genome shotgun (WGS) entry which is preliminary data.</text>
</comment>
<evidence type="ECO:0000313" key="3">
    <source>
        <dbReference type="Proteomes" id="UP001066276"/>
    </source>
</evidence>
<feature type="transmembrane region" description="Helical" evidence="1">
    <location>
        <begin position="53"/>
        <end position="76"/>
    </location>
</feature>
<keyword evidence="1" id="KW-0472">Membrane</keyword>
<keyword evidence="3" id="KW-1185">Reference proteome</keyword>
<dbReference type="Proteomes" id="UP001066276">
    <property type="component" value="Chromosome 10"/>
</dbReference>
<dbReference type="AlphaFoldDB" id="A0AAV7MHY9"/>
<keyword evidence="1" id="KW-1133">Transmembrane helix</keyword>
<accession>A0AAV7MHY9</accession>
<sequence>MDRWSTAGPLVGTWIGGLRLGLWLAHGAGVYGWASGSGWHMGLGSMAGPLVLVGTWIGGLRLGLWLAHGAGVYGWASGWHMERWSTAGPLVGTWSRGLRLGLWFWLAHGAGVYGWASGSGWHMDRWSTAGPLVLVGTWSWGLRLGLWFWLAPGAGIYGWASGSGWHTLQASPTRLHPPPSPASSGKRALSCVNGRLWRRLQEMDLGRQLDARRVWGGGRCGGEGTWVSAGSCCRLPGHRSAPGLPQTSPLLAAPPLGWANVGLLVLQPQY</sequence>
<name>A0AAV7MHY9_PLEWA</name>
<evidence type="ECO:0000313" key="2">
    <source>
        <dbReference type="EMBL" id="KAJ1102370.1"/>
    </source>
</evidence>
<feature type="transmembrane region" description="Helical" evidence="1">
    <location>
        <begin position="12"/>
        <end position="33"/>
    </location>
</feature>
<reference evidence="2" key="1">
    <citation type="journal article" date="2022" name="bioRxiv">
        <title>Sequencing and chromosome-scale assembly of the giantPleurodeles waltlgenome.</title>
        <authorList>
            <person name="Brown T."/>
            <person name="Elewa A."/>
            <person name="Iarovenko S."/>
            <person name="Subramanian E."/>
            <person name="Araus A.J."/>
            <person name="Petzold A."/>
            <person name="Susuki M."/>
            <person name="Suzuki K.-i.T."/>
            <person name="Hayashi T."/>
            <person name="Toyoda A."/>
            <person name="Oliveira C."/>
            <person name="Osipova E."/>
            <person name="Leigh N.D."/>
            <person name="Simon A."/>
            <person name="Yun M.H."/>
        </authorList>
    </citation>
    <scope>NUCLEOTIDE SEQUENCE</scope>
    <source>
        <strain evidence="2">20211129_DDA</strain>
        <tissue evidence="2">Liver</tissue>
    </source>
</reference>
<keyword evidence="1" id="KW-0812">Transmembrane</keyword>
<protein>
    <submittedName>
        <fullName evidence="2">Uncharacterized protein</fullName>
    </submittedName>
</protein>
<evidence type="ECO:0000256" key="1">
    <source>
        <dbReference type="SAM" id="Phobius"/>
    </source>
</evidence>
<organism evidence="2 3">
    <name type="scientific">Pleurodeles waltl</name>
    <name type="common">Iberian ribbed newt</name>
    <dbReference type="NCBI Taxonomy" id="8319"/>
    <lineage>
        <taxon>Eukaryota</taxon>
        <taxon>Metazoa</taxon>
        <taxon>Chordata</taxon>
        <taxon>Craniata</taxon>
        <taxon>Vertebrata</taxon>
        <taxon>Euteleostomi</taxon>
        <taxon>Amphibia</taxon>
        <taxon>Batrachia</taxon>
        <taxon>Caudata</taxon>
        <taxon>Salamandroidea</taxon>
        <taxon>Salamandridae</taxon>
        <taxon>Pleurodelinae</taxon>
        <taxon>Pleurodeles</taxon>
    </lineage>
</organism>
<feature type="transmembrane region" description="Helical" evidence="1">
    <location>
        <begin position="128"/>
        <end position="150"/>
    </location>
</feature>
<dbReference type="EMBL" id="JANPWB010000014">
    <property type="protein sequence ID" value="KAJ1102370.1"/>
    <property type="molecule type" value="Genomic_DNA"/>
</dbReference>
<gene>
    <name evidence="2" type="ORF">NDU88_007420</name>
</gene>
<proteinExistence type="predicted"/>